<evidence type="ECO:0000313" key="3">
    <source>
        <dbReference type="Proteomes" id="UP000027222"/>
    </source>
</evidence>
<keyword evidence="3" id="KW-1185">Reference proteome</keyword>
<feature type="region of interest" description="Disordered" evidence="1">
    <location>
        <begin position="187"/>
        <end position="208"/>
    </location>
</feature>
<evidence type="ECO:0000256" key="1">
    <source>
        <dbReference type="SAM" id="MobiDB-lite"/>
    </source>
</evidence>
<sequence>MEVSYSTEVERFYGPPLHLEHIFSTDLDSMLNLSYCLYGGDSREHSLGSTISNHTEVFPPANNLTCIFANEDVPGSQALQVGLTPPESGSRSGGPGSWGFFGSSSSVHTSPVTIGPPGFALVVVTPSGPIIVGHFISSIPETLHGFPPPITPGLVFGHGPPFSFPHPFFCAPLDPLPVSPSTNPIHANSWEASQKNEPAVPSQSGPGTVYTSQLISKNSGGSPLPKSKKVRGKKILLTKHEAAATARKRKYVAGTGGSKQRYVTSTGSSKRTMVKERWYYVDYKGNPVPDVEDK</sequence>
<organism evidence="2 3">
    <name type="scientific">Galerina marginata (strain CBS 339.88)</name>
    <dbReference type="NCBI Taxonomy" id="685588"/>
    <lineage>
        <taxon>Eukaryota</taxon>
        <taxon>Fungi</taxon>
        <taxon>Dikarya</taxon>
        <taxon>Basidiomycota</taxon>
        <taxon>Agaricomycotina</taxon>
        <taxon>Agaricomycetes</taxon>
        <taxon>Agaricomycetidae</taxon>
        <taxon>Agaricales</taxon>
        <taxon>Agaricineae</taxon>
        <taxon>Strophariaceae</taxon>
        <taxon>Galerina</taxon>
    </lineage>
</organism>
<dbReference type="EMBL" id="KL142429">
    <property type="protein sequence ID" value="KDR65981.1"/>
    <property type="molecule type" value="Genomic_DNA"/>
</dbReference>
<evidence type="ECO:0000313" key="2">
    <source>
        <dbReference type="EMBL" id="KDR65981.1"/>
    </source>
</evidence>
<feature type="region of interest" description="Disordered" evidence="1">
    <location>
        <begin position="248"/>
        <end position="268"/>
    </location>
</feature>
<dbReference type="HOGENOM" id="CLU_946811_0_0_1"/>
<name>A0A067S5C2_GALM3</name>
<accession>A0A067S5C2</accession>
<protein>
    <submittedName>
        <fullName evidence="2">Uncharacterized protein</fullName>
    </submittedName>
</protein>
<gene>
    <name evidence="2" type="ORF">GALMADRAFT_259904</name>
</gene>
<dbReference type="AlphaFoldDB" id="A0A067S5C2"/>
<dbReference type="Proteomes" id="UP000027222">
    <property type="component" value="Unassembled WGS sequence"/>
</dbReference>
<reference evidence="3" key="1">
    <citation type="journal article" date="2014" name="Proc. Natl. Acad. Sci. U.S.A.">
        <title>Extensive sampling of basidiomycete genomes demonstrates inadequacy of the white-rot/brown-rot paradigm for wood decay fungi.</title>
        <authorList>
            <person name="Riley R."/>
            <person name="Salamov A.A."/>
            <person name="Brown D.W."/>
            <person name="Nagy L.G."/>
            <person name="Floudas D."/>
            <person name="Held B.W."/>
            <person name="Levasseur A."/>
            <person name="Lombard V."/>
            <person name="Morin E."/>
            <person name="Otillar R."/>
            <person name="Lindquist E.A."/>
            <person name="Sun H."/>
            <person name="LaButti K.M."/>
            <person name="Schmutz J."/>
            <person name="Jabbour D."/>
            <person name="Luo H."/>
            <person name="Baker S.E."/>
            <person name="Pisabarro A.G."/>
            <person name="Walton J.D."/>
            <person name="Blanchette R.A."/>
            <person name="Henrissat B."/>
            <person name="Martin F."/>
            <person name="Cullen D."/>
            <person name="Hibbett D.S."/>
            <person name="Grigoriev I.V."/>
        </authorList>
    </citation>
    <scope>NUCLEOTIDE SEQUENCE [LARGE SCALE GENOMIC DNA]</scope>
    <source>
        <strain evidence="3">CBS 339.88</strain>
    </source>
</reference>
<proteinExistence type="predicted"/>